<keyword evidence="3" id="KW-1185">Reference proteome</keyword>
<protein>
    <recommendedName>
        <fullName evidence="1">Lipid/polyisoprenoid-binding YceI-like domain-containing protein</fullName>
    </recommendedName>
</protein>
<name>A0A7W2M876_9FLAO</name>
<proteinExistence type="predicted"/>
<evidence type="ECO:0000259" key="1">
    <source>
        <dbReference type="Pfam" id="PF04264"/>
    </source>
</evidence>
<evidence type="ECO:0000313" key="2">
    <source>
        <dbReference type="EMBL" id="MBA6154524.1"/>
    </source>
</evidence>
<dbReference type="InterPro" id="IPR007372">
    <property type="entry name" value="Lipid/polyisoprenoid-bd_YceI"/>
</dbReference>
<gene>
    <name evidence="2" type="ORF">H3Z82_17505</name>
</gene>
<accession>A0A7W2M876</accession>
<feature type="domain" description="Lipid/polyisoprenoid-binding YceI-like" evidence="1">
    <location>
        <begin position="67"/>
        <end position="190"/>
    </location>
</feature>
<dbReference type="Pfam" id="PF04264">
    <property type="entry name" value="YceI"/>
    <property type="match status" value="1"/>
</dbReference>
<evidence type="ECO:0000313" key="3">
    <source>
        <dbReference type="Proteomes" id="UP000541857"/>
    </source>
</evidence>
<comment type="caution">
    <text evidence="2">The sequence shown here is derived from an EMBL/GenBank/DDBJ whole genome shotgun (WGS) entry which is preliminary data.</text>
</comment>
<dbReference type="Proteomes" id="UP000541857">
    <property type="component" value="Unassembled WGS sequence"/>
</dbReference>
<dbReference type="EMBL" id="JACGLT010000020">
    <property type="protein sequence ID" value="MBA6154524.1"/>
    <property type="molecule type" value="Genomic_DNA"/>
</dbReference>
<organism evidence="2 3">
    <name type="scientific">Gelidibacter maritimus</name>
    <dbReference type="NCBI Taxonomy" id="2761487"/>
    <lineage>
        <taxon>Bacteria</taxon>
        <taxon>Pseudomonadati</taxon>
        <taxon>Bacteroidota</taxon>
        <taxon>Flavobacteriia</taxon>
        <taxon>Flavobacteriales</taxon>
        <taxon>Flavobacteriaceae</taxon>
        <taxon>Gelidibacter</taxon>
    </lineage>
</organism>
<dbReference type="RefSeq" id="WP_182206799.1">
    <property type="nucleotide sequence ID" value="NZ_JACGLT010000020.1"/>
</dbReference>
<dbReference type="AlphaFoldDB" id="A0A7W2M876"/>
<dbReference type="Gene3D" id="2.40.128.110">
    <property type="entry name" value="Lipid/polyisoprenoid-binding, YceI-like"/>
    <property type="match status" value="1"/>
</dbReference>
<dbReference type="SUPFAM" id="SSF101874">
    <property type="entry name" value="YceI-like"/>
    <property type="match status" value="1"/>
</dbReference>
<dbReference type="InterPro" id="IPR036761">
    <property type="entry name" value="TTHA0802/YceI-like_sf"/>
</dbReference>
<sequence length="194" mass="22318">MKRLLFILPFLILVSFSKKNTVTHSKTVRITSDSKLQINGTSNVKDFTCQYNIQNLHEPIRIHFEKEQDVIKFEKSVLTLENKGFDCGGKGINSDFHGLLQSDVYPQITLELKEIKLRPHEKNIADALVEIEIAGLTNAYQMTTEFYFEENWLISGKLKLNIKNFDLEAPKKMFGLIVVSDEIEIDFNLVIEAH</sequence>
<reference evidence="2 3" key="1">
    <citation type="submission" date="2020-07" db="EMBL/GenBank/DDBJ databases">
        <title>Bacterium isolated from marine sediment.</title>
        <authorList>
            <person name="Shang D."/>
        </authorList>
    </citation>
    <scope>NUCLEOTIDE SEQUENCE [LARGE SCALE GENOMIC DNA]</scope>
    <source>
        <strain evidence="2 3">F6074</strain>
    </source>
</reference>